<protein>
    <submittedName>
        <fullName evidence="2">Uncharacterized protein</fullName>
    </submittedName>
</protein>
<comment type="caution">
    <text evidence="2">The sequence shown here is derived from an EMBL/GenBank/DDBJ whole genome shotgun (WGS) entry which is preliminary data.</text>
</comment>
<evidence type="ECO:0000313" key="2">
    <source>
        <dbReference type="EMBL" id="KAK5627792.1"/>
    </source>
</evidence>
<keyword evidence="3" id="KW-1185">Reference proteome</keyword>
<sequence length="95" mass="10749">MRCRSEVVRKTELELRWIQEKLVSNRPAGEPRSISSPKATNLLGCGGRSDPHQRIHRSTGYSLSSAAWASQLRTAWRGPGDFASSQWDKLWDIEP</sequence>
<feature type="region of interest" description="Disordered" evidence="1">
    <location>
        <begin position="25"/>
        <end position="56"/>
    </location>
</feature>
<name>A0AAN7UGL5_9PEZI</name>
<organism evidence="2 3">
    <name type="scientific">Xylaria bambusicola</name>
    <dbReference type="NCBI Taxonomy" id="326684"/>
    <lineage>
        <taxon>Eukaryota</taxon>
        <taxon>Fungi</taxon>
        <taxon>Dikarya</taxon>
        <taxon>Ascomycota</taxon>
        <taxon>Pezizomycotina</taxon>
        <taxon>Sordariomycetes</taxon>
        <taxon>Xylariomycetidae</taxon>
        <taxon>Xylariales</taxon>
        <taxon>Xylariaceae</taxon>
        <taxon>Xylaria</taxon>
    </lineage>
</organism>
<dbReference type="EMBL" id="JAWHQM010000006">
    <property type="protein sequence ID" value="KAK5627792.1"/>
    <property type="molecule type" value="Genomic_DNA"/>
</dbReference>
<evidence type="ECO:0000256" key="1">
    <source>
        <dbReference type="SAM" id="MobiDB-lite"/>
    </source>
</evidence>
<evidence type="ECO:0000313" key="3">
    <source>
        <dbReference type="Proteomes" id="UP001305414"/>
    </source>
</evidence>
<accession>A0AAN7UGL5</accession>
<dbReference type="Proteomes" id="UP001305414">
    <property type="component" value="Unassembled WGS sequence"/>
</dbReference>
<gene>
    <name evidence="2" type="ORF">RRF57_003507</name>
</gene>
<dbReference type="AlphaFoldDB" id="A0AAN7UGL5"/>
<reference evidence="2 3" key="1">
    <citation type="submission" date="2023-10" db="EMBL/GenBank/DDBJ databases">
        <title>Draft genome sequence of Xylaria bambusicola isolate GMP-LS, the root and basal stem rot pathogen of sugarcane in Indonesia.</title>
        <authorList>
            <person name="Selvaraj P."/>
            <person name="Muralishankar V."/>
            <person name="Muruganantham S."/>
            <person name="Sp S."/>
            <person name="Haryani S."/>
            <person name="Lau K.J.X."/>
            <person name="Naqvi N.I."/>
        </authorList>
    </citation>
    <scope>NUCLEOTIDE SEQUENCE [LARGE SCALE GENOMIC DNA]</scope>
    <source>
        <strain evidence="2">GMP-LS</strain>
    </source>
</reference>
<proteinExistence type="predicted"/>